<organism evidence="2">
    <name type="scientific">marine metagenome</name>
    <dbReference type="NCBI Taxonomy" id="408172"/>
    <lineage>
        <taxon>unclassified sequences</taxon>
        <taxon>metagenomes</taxon>
        <taxon>ecological metagenomes</taxon>
    </lineage>
</organism>
<dbReference type="Pfam" id="PF03795">
    <property type="entry name" value="YCII"/>
    <property type="match status" value="1"/>
</dbReference>
<accession>A0A382HT25</accession>
<dbReference type="AlphaFoldDB" id="A0A382HT25"/>
<dbReference type="SUPFAM" id="SSF54909">
    <property type="entry name" value="Dimeric alpha+beta barrel"/>
    <property type="match status" value="1"/>
</dbReference>
<dbReference type="Gene3D" id="3.30.70.1060">
    <property type="entry name" value="Dimeric alpha+beta barrel"/>
    <property type="match status" value="1"/>
</dbReference>
<evidence type="ECO:0000313" key="2">
    <source>
        <dbReference type="EMBL" id="SVB90087.1"/>
    </source>
</evidence>
<sequence length="126" mass="13794">MVTSKQSHLNDSHAALGLLHYAIMSEFTDKIGDRAAVLEEHLSYQVKLEEEGKLFAAGPLLREDGGMAGIGLIIVKAGSLDEAREIANQDPFHQSGLRAYKIWPWKINEGGVDLKIRFAAGSFDIS</sequence>
<dbReference type="InterPro" id="IPR011008">
    <property type="entry name" value="Dimeric_a/b-barrel"/>
</dbReference>
<dbReference type="PANTHER" id="PTHR37828">
    <property type="entry name" value="GSR2449 PROTEIN"/>
    <property type="match status" value="1"/>
</dbReference>
<gene>
    <name evidence="2" type="ORF">METZ01_LOCUS242941</name>
</gene>
<evidence type="ECO:0000259" key="1">
    <source>
        <dbReference type="Pfam" id="PF03795"/>
    </source>
</evidence>
<feature type="domain" description="YCII-related" evidence="1">
    <location>
        <begin position="21"/>
        <end position="106"/>
    </location>
</feature>
<proteinExistence type="predicted"/>
<dbReference type="EMBL" id="UINC01062961">
    <property type="protein sequence ID" value="SVB90087.1"/>
    <property type="molecule type" value="Genomic_DNA"/>
</dbReference>
<dbReference type="InterPro" id="IPR005545">
    <property type="entry name" value="YCII"/>
</dbReference>
<reference evidence="2" key="1">
    <citation type="submission" date="2018-05" db="EMBL/GenBank/DDBJ databases">
        <authorList>
            <person name="Lanie J.A."/>
            <person name="Ng W.-L."/>
            <person name="Kazmierczak K.M."/>
            <person name="Andrzejewski T.M."/>
            <person name="Davidsen T.M."/>
            <person name="Wayne K.J."/>
            <person name="Tettelin H."/>
            <person name="Glass J.I."/>
            <person name="Rusch D."/>
            <person name="Podicherti R."/>
            <person name="Tsui H.-C.T."/>
            <person name="Winkler M.E."/>
        </authorList>
    </citation>
    <scope>NUCLEOTIDE SEQUENCE</scope>
</reference>
<name>A0A382HT25_9ZZZZ</name>
<protein>
    <recommendedName>
        <fullName evidence="1">YCII-related domain-containing protein</fullName>
    </recommendedName>
</protein>
<dbReference type="PANTHER" id="PTHR37828:SF1">
    <property type="entry name" value="YCII-RELATED DOMAIN-CONTAINING PROTEIN"/>
    <property type="match status" value="1"/>
</dbReference>